<comment type="similarity">
    <text evidence="1">Belongs to the short-chain dehydrogenases/reductases (SDR) family.</text>
</comment>
<gene>
    <name evidence="3" type="ORF">AArcSt2_05245</name>
</gene>
<dbReference type="InterPro" id="IPR036291">
    <property type="entry name" value="NAD(P)-bd_dom_sf"/>
</dbReference>
<dbReference type="RefSeq" id="WP_250583331.1">
    <property type="nucleotide sequence ID" value="NZ_JAKRVX010000002.1"/>
</dbReference>
<dbReference type="EC" id="1.1.1.47" evidence="3"/>
<dbReference type="SUPFAM" id="SSF51735">
    <property type="entry name" value="NAD(P)-binding Rossmann-fold domains"/>
    <property type="match status" value="1"/>
</dbReference>
<dbReference type="AlphaFoldDB" id="A0AAE3FW62"/>
<sequence>MVEKTSLEGAVSIVTGGGGDIGHGIASELAAAGSDIVIADVDVLDTAYNQQSSTEIGGAAHAQEVVEAVEAHDRRAHVIECDVTKADQVQAMVDEVVSEFGKIDVLVNNAGIITVTPTVEMDEQEWDSVMDVNVKGPFLVSRAAIPHLQEAEGTIINTASIAGHIGAGGLAHYCASKHAVLGFTKSLALELAPEVTVNAICPGIVNTPMWEDVLTPELGESFDETIARAIPMGRDQKPEDMGRLAVFFAENRNVTGESVVVDGGILQNVI</sequence>
<feature type="domain" description="Ketoreductase" evidence="2">
    <location>
        <begin position="10"/>
        <end position="213"/>
    </location>
</feature>
<evidence type="ECO:0000259" key="2">
    <source>
        <dbReference type="SMART" id="SM00822"/>
    </source>
</evidence>
<dbReference type="PROSITE" id="PS00061">
    <property type="entry name" value="ADH_SHORT"/>
    <property type="match status" value="1"/>
</dbReference>
<evidence type="ECO:0000313" key="3">
    <source>
        <dbReference type="EMBL" id="MCL9816346.1"/>
    </source>
</evidence>
<reference evidence="3" key="2">
    <citation type="submission" date="2022-02" db="EMBL/GenBank/DDBJ databases">
        <authorList>
            <person name="Elcheninov A.G."/>
            <person name="Sorokin D.Y."/>
            <person name="Kublanov I.V."/>
        </authorList>
    </citation>
    <scope>NUCLEOTIDE SEQUENCE</scope>
    <source>
        <strain evidence="3">AArc-St2</strain>
    </source>
</reference>
<dbReference type="SMART" id="SM00822">
    <property type="entry name" value="PKS_KR"/>
    <property type="match status" value="1"/>
</dbReference>
<dbReference type="NCBIfam" id="NF005559">
    <property type="entry name" value="PRK07231.1"/>
    <property type="match status" value="1"/>
</dbReference>
<dbReference type="FunFam" id="3.40.50.720:FF:000084">
    <property type="entry name" value="Short-chain dehydrogenase reductase"/>
    <property type="match status" value="1"/>
</dbReference>
<organism evidence="3 4">
    <name type="scientific">Natronocalculus amylovorans</name>
    <dbReference type="NCBI Taxonomy" id="2917812"/>
    <lineage>
        <taxon>Archaea</taxon>
        <taxon>Methanobacteriati</taxon>
        <taxon>Methanobacteriota</taxon>
        <taxon>Stenosarchaea group</taxon>
        <taxon>Halobacteria</taxon>
        <taxon>Halobacteriales</taxon>
        <taxon>Haloferacaceae</taxon>
        <taxon>Natronocalculus</taxon>
    </lineage>
</organism>
<dbReference type="Gene3D" id="3.40.50.720">
    <property type="entry name" value="NAD(P)-binding Rossmann-like Domain"/>
    <property type="match status" value="1"/>
</dbReference>
<dbReference type="Pfam" id="PF13561">
    <property type="entry name" value="adh_short_C2"/>
    <property type="match status" value="1"/>
</dbReference>
<proteinExistence type="inferred from homology"/>
<dbReference type="InterPro" id="IPR057326">
    <property type="entry name" value="KR_dom"/>
</dbReference>
<keyword evidence="4" id="KW-1185">Reference proteome</keyword>
<dbReference type="InterPro" id="IPR020904">
    <property type="entry name" value="Sc_DH/Rdtase_CS"/>
</dbReference>
<dbReference type="GO" id="GO:0047936">
    <property type="term" value="F:glucose 1-dehydrogenase [NAD(P)+] activity"/>
    <property type="evidence" value="ECO:0007669"/>
    <property type="project" value="UniProtKB-EC"/>
</dbReference>
<dbReference type="Proteomes" id="UP001203207">
    <property type="component" value="Unassembled WGS sequence"/>
</dbReference>
<dbReference type="InterPro" id="IPR002347">
    <property type="entry name" value="SDR_fam"/>
</dbReference>
<evidence type="ECO:0000256" key="1">
    <source>
        <dbReference type="ARBA" id="ARBA00006484"/>
    </source>
</evidence>
<dbReference type="PANTHER" id="PTHR42760">
    <property type="entry name" value="SHORT-CHAIN DEHYDROGENASES/REDUCTASES FAMILY MEMBER"/>
    <property type="match status" value="1"/>
</dbReference>
<accession>A0AAE3FW62</accession>
<dbReference type="CDD" id="cd05233">
    <property type="entry name" value="SDR_c"/>
    <property type="match status" value="1"/>
</dbReference>
<dbReference type="PRINTS" id="PR00081">
    <property type="entry name" value="GDHRDH"/>
</dbReference>
<comment type="caution">
    <text evidence="3">The sequence shown here is derived from an EMBL/GenBank/DDBJ whole genome shotgun (WGS) entry which is preliminary data.</text>
</comment>
<evidence type="ECO:0000313" key="4">
    <source>
        <dbReference type="Proteomes" id="UP001203207"/>
    </source>
</evidence>
<keyword evidence="3" id="KW-0560">Oxidoreductase</keyword>
<reference evidence="3" key="1">
    <citation type="journal article" date="2022" name="Syst. Appl. Microbiol.">
        <title>Natronocalculus amylovorans gen. nov., sp. nov., and Natranaeroarchaeum aerophilus sp. nov., dominant culturable amylolytic natronoarchaea from hypersaline soda lakes in southwestern Siberia.</title>
        <authorList>
            <person name="Sorokin D.Y."/>
            <person name="Elcheninov A.G."/>
            <person name="Khizhniak T.V."/>
            <person name="Koenen M."/>
            <person name="Bale N.J."/>
            <person name="Damste J.S.S."/>
            <person name="Kublanov I.V."/>
        </authorList>
    </citation>
    <scope>NUCLEOTIDE SEQUENCE</scope>
    <source>
        <strain evidence="3">AArc-St2</strain>
    </source>
</reference>
<dbReference type="PRINTS" id="PR00080">
    <property type="entry name" value="SDRFAMILY"/>
</dbReference>
<dbReference type="EMBL" id="JAKRVX010000002">
    <property type="protein sequence ID" value="MCL9816346.1"/>
    <property type="molecule type" value="Genomic_DNA"/>
</dbReference>
<name>A0AAE3FW62_9EURY</name>
<protein>
    <submittedName>
        <fullName evidence="3">Glucose 1-dehydrogenase</fullName>
        <ecNumber evidence="3">1.1.1.47</ecNumber>
    </submittedName>
</protein>